<evidence type="ECO:0000256" key="7">
    <source>
        <dbReference type="ARBA" id="ARBA00023043"/>
    </source>
</evidence>
<keyword evidence="4 13" id="KW-0812">Transmembrane</keyword>
<dbReference type="Gene3D" id="1.25.40.20">
    <property type="entry name" value="Ankyrin repeat-containing domain"/>
    <property type="match status" value="1"/>
</dbReference>
<protein>
    <submittedName>
        <fullName evidence="15">Transient receptor potential channel pyrexia</fullName>
    </submittedName>
</protein>
<dbReference type="EMBL" id="HBUF01602578">
    <property type="protein sequence ID" value="CAG6776562.1"/>
    <property type="molecule type" value="Transcribed_RNA"/>
</dbReference>
<keyword evidence="6 13" id="KW-1133">Transmembrane helix</keyword>
<dbReference type="EMBL" id="HBUF01128565">
    <property type="protein sequence ID" value="CAG6643714.1"/>
    <property type="molecule type" value="Transcribed_RNA"/>
</dbReference>
<dbReference type="PROSITE" id="PS50088">
    <property type="entry name" value="ANK_REPEAT"/>
    <property type="match status" value="5"/>
</dbReference>
<feature type="repeat" description="ANK" evidence="12">
    <location>
        <begin position="310"/>
        <end position="342"/>
    </location>
</feature>
<dbReference type="InterPro" id="IPR005821">
    <property type="entry name" value="Ion_trans_dom"/>
</dbReference>
<dbReference type="EMBL" id="HBUF01128564">
    <property type="protein sequence ID" value="CAG6643713.1"/>
    <property type="molecule type" value="Transcribed_RNA"/>
</dbReference>
<reference evidence="15" key="1">
    <citation type="submission" date="2021-05" db="EMBL/GenBank/DDBJ databases">
        <authorList>
            <person name="Alioto T."/>
            <person name="Alioto T."/>
            <person name="Gomez Garrido J."/>
        </authorList>
    </citation>
    <scope>NUCLEOTIDE SEQUENCE</scope>
</reference>
<evidence type="ECO:0000256" key="9">
    <source>
        <dbReference type="ARBA" id="ARBA00023136"/>
    </source>
</evidence>
<dbReference type="PANTHER" id="PTHR47143:SF1">
    <property type="entry name" value="ION_TRANS DOMAIN-CONTAINING PROTEIN"/>
    <property type="match status" value="1"/>
</dbReference>
<evidence type="ECO:0000256" key="11">
    <source>
        <dbReference type="ARBA" id="ARBA00023303"/>
    </source>
</evidence>
<dbReference type="Pfam" id="PF12796">
    <property type="entry name" value="Ank_2"/>
    <property type="match status" value="3"/>
</dbReference>
<evidence type="ECO:0000259" key="14">
    <source>
        <dbReference type="Pfam" id="PF00520"/>
    </source>
</evidence>
<dbReference type="EMBL" id="HBUF01427094">
    <property type="protein sequence ID" value="CAG6741524.1"/>
    <property type="molecule type" value="Transcribed_RNA"/>
</dbReference>
<dbReference type="InterPro" id="IPR036770">
    <property type="entry name" value="Ankyrin_rpt-contain_sf"/>
</dbReference>
<feature type="repeat" description="ANK" evidence="12">
    <location>
        <begin position="277"/>
        <end position="309"/>
    </location>
</feature>
<dbReference type="PROSITE" id="PS50297">
    <property type="entry name" value="ANK_REP_REGION"/>
    <property type="match status" value="5"/>
</dbReference>
<evidence type="ECO:0000256" key="2">
    <source>
        <dbReference type="ARBA" id="ARBA00022448"/>
    </source>
</evidence>
<keyword evidence="5" id="KW-0677">Repeat</keyword>
<feature type="transmembrane region" description="Helical" evidence="13">
    <location>
        <begin position="731"/>
        <end position="753"/>
    </location>
</feature>
<keyword evidence="15" id="KW-0675">Receptor</keyword>
<evidence type="ECO:0000256" key="10">
    <source>
        <dbReference type="ARBA" id="ARBA00023180"/>
    </source>
</evidence>
<keyword evidence="2" id="KW-0813">Transport</keyword>
<feature type="transmembrane region" description="Helical" evidence="13">
    <location>
        <begin position="692"/>
        <end position="710"/>
    </location>
</feature>
<dbReference type="PANTHER" id="PTHR47143">
    <property type="entry name" value="TRANSIENT RECEPTOR POTENTIAL CATION CHANNEL PROTEIN PAINLESS"/>
    <property type="match status" value="1"/>
</dbReference>
<keyword evidence="10" id="KW-0325">Glycoprotein</keyword>
<dbReference type="InterPro" id="IPR052076">
    <property type="entry name" value="TRP_cation_channel"/>
</dbReference>
<evidence type="ECO:0000256" key="6">
    <source>
        <dbReference type="ARBA" id="ARBA00022989"/>
    </source>
</evidence>
<comment type="subcellular location">
    <subcellularLocation>
        <location evidence="1">Membrane</location>
        <topology evidence="1">Multi-pass membrane protein</topology>
    </subcellularLocation>
</comment>
<feature type="transmembrane region" description="Helical" evidence="13">
    <location>
        <begin position="665"/>
        <end position="686"/>
    </location>
</feature>
<keyword evidence="7 12" id="KW-0040">ANK repeat</keyword>
<accession>A0A8D8W3Q4</accession>
<keyword evidence="9 13" id="KW-0472">Membrane</keyword>
<evidence type="ECO:0000256" key="1">
    <source>
        <dbReference type="ARBA" id="ARBA00004141"/>
    </source>
</evidence>
<sequence>MELDVKKNTLDRSRSFNNDTRFPLALMRSKTSKSYSTKKAMFNQLNDEKPTMVDNMRTDSLEETISDELSYKVCKESIRASLLEAMKMSSGDVNVLYAIENGLDEPEDMIKLFSKGSQAEKTTALLWCLFVKREDLLDALYQLGAGLSNEKYGALHLAAFNGSIKGCSWLMVHGHDINFSKDSYNALHFAVLGNYVDCAKFLIKNKAHIHETIVHSAVSTNAVDCVQLLLSLHVNPNVLNNKGVSPLHIAADRGLISCLKAILDSGMADVDIKTKERRVTALHLAAENGYVECLRILLENHANCNERNHKEQIPLHLAAKCQSVECMEMLLRKGSQVNATDCDNRTPLHASLSKNILSVQPLEILLKWGANVNARDIFGYSPIHIAALSELSQCVDCLIMHGADISSKTPSGSSALSIIMRNTPSSISSVRKKLDSSISLQDPEASTKDIELKLNFKYILQNGPDGEIGMLKIFQNDGQKEILEHPLCEAFLYVKWEKMKKFYLFRLVLSSIFVLVLSVYVLTTLAQDCYNASKNISLFTPTFCTKNSEIGHFLLRNPDIMESIWYVLALLATIELIRKIFGLVEYASFREYCSHVTNLFEWYMIISVFLISCVYTKRTYIWQNHIGAVAVLLGWSNLMGMIGQLPSVGTYVAMFSRVQLEFLKLFQAYICLLVGFTLTFCIVFPSEDRFQNPIIGFINVLVMMTGELNVNDVLLGTEAKHPVLLKGTAHIVFTIFMLFVTVVLMNLLVGIAVQDIQGLHKTAGLDKLVRQTELIHSLELALFQGYLPNRIVNILKSQALLTPSSYTVALNVKPLNPRETRLPKEVMLNALEIARQRRVDPHFIWAPGFTNTSDEYKLLLQELHSLHDVITEQQNTLNNIMKHMGIEKHKQ</sequence>
<name>A0A8D8W3Q4_9HEMI</name>
<keyword evidence="11" id="KW-0407">Ion channel</keyword>
<feature type="repeat" description="ANK" evidence="12">
    <location>
        <begin position="378"/>
        <end position="410"/>
    </location>
</feature>
<organism evidence="15">
    <name type="scientific">Cacopsylla melanoneura</name>
    <dbReference type="NCBI Taxonomy" id="428564"/>
    <lineage>
        <taxon>Eukaryota</taxon>
        <taxon>Metazoa</taxon>
        <taxon>Ecdysozoa</taxon>
        <taxon>Arthropoda</taxon>
        <taxon>Hexapoda</taxon>
        <taxon>Insecta</taxon>
        <taxon>Pterygota</taxon>
        <taxon>Neoptera</taxon>
        <taxon>Paraneoptera</taxon>
        <taxon>Hemiptera</taxon>
        <taxon>Sternorrhyncha</taxon>
        <taxon>Psylloidea</taxon>
        <taxon>Psyllidae</taxon>
        <taxon>Psyllinae</taxon>
        <taxon>Cacopsylla</taxon>
    </lineage>
</organism>
<dbReference type="GO" id="GO:0005216">
    <property type="term" value="F:monoatomic ion channel activity"/>
    <property type="evidence" value="ECO:0007669"/>
    <property type="project" value="InterPro"/>
</dbReference>
<dbReference type="SMART" id="SM00248">
    <property type="entry name" value="ANK"/>
    <property type="match status" value="9"/>
</dbReference>
<dbReference type="GO" id="GO:0034703">
    <property type="term" value="C:cation channel complex"/>
    <property type="evidence" value="ECO:0007669"/>
    <property type="project" value="UniProtKB-ARBA"/>
</dbReference>
<evidence type="ECO:0000256" key="13">
    <source>
        <dbReference type="SAM" id="Phobius"/>
    </source>
</evidence>
<proteinExistence type="predicted"/>
<evidence type="ECO:0000313" key="15">
    <source>
        <dbReference type="EMBL" id="CAG6643714.1"/>
    </source>
</evidence>
<evidence type="ECO:0000256" key="5">
    <source>
        <dbReference type="ARBA" id="ARBA00022737"/>
    </source>
</evidence>
<feature type="repeat" description="ANK" evidence="12">
    <location>
        <begin position="343"/>
        <end position="377"/>
    </location>
</feature>
<evidence type="ECO:0000256" key="12">
    <source>
        <dbReference type="PROSITE-ProRule" id="PRU00023"/>
    </source>
</evidence>
<dbReference type="EMBL" id="HBUF01128566">
    <property type="protein sequence ID" value="CAG6643715.1"/>
    <property type="molecule type" value="Transcribed_RNA"/>
</dbReference>
<evidence type="ECO:0000256" key="4">
    <source>
        <dbReference type="ARBA" id="ARBA00022692"/>
    </source>
</evidence>
<dbReference type="Pfam" id="PF00520">
    <property type="entry name" value="Ion_trans"/>
    <property type="match status" value="1"/>
</dbReference>
<keyword evidence="3" id="KW-0716">Sensory transduction</keyword>
<evidence type="ECO:0000256" key="8">
    <source>
        <dbReference type="ARBA" id="ARBA00023065"/>
    </source>
</evidence>
<dbReference type="InterPro" id="IPR002110">
    <property type="entry name" value="Ankyrin_rpt"/>
</dbReference>
<dbReference type="AlphaFoldDB" id="A0A8D8W3Q4"/>
<feature type="transmembrane region" description="Helical" evidence="13">
    <location>
        <begin position="563"/>
        <end position="581"/>
    </location>
</feature>
<feature type="transmembrane region" description="Helical" evidence="13">
    <location>
        <begin position="626"/>
        <end position="653"/>
    </location>
</feature>
<dbReference type="SUPFAM" id="SSF48403">
    <property type="entry name" value="Ankyrin repeat"/>
    <property type="match status" value="1"/>
</dbReference>
<evidence type="ECO:0000256" key="3">
    <source>
        <dbReference type="ARBA" id="ARBA00022606"/>
    </source>
</evidence>
<feature type="transmembrane region" description="Helical" evidence="13">
    <location>
        <begin position="503"/>
        <end position="523"/>
    </location>
</feature>
<feature type="domain" description="Ion transport" evidence="14">
    <location>
        <begin position="512"/>
        <end position="762"/>
    </location>
</feature>
<feature type="repeat" description="ANK" evidence="12">
    <location>
        <begin position="242"/>
        <end position="266"/>
    </location>
</feature>
<keyword evidence="8" id="KW-0406">Ion transport</keyword>
<feature type="transmembrane region" description="Helical" evidence="13">
    <location>
        <begin position="602"/>
        <end position="620"/>
    </location>
</feature>